<dbReference type="EMBL" id="CP003098">
    <property type="protein sequence ID" value="AET31948.1"/>
    <property type="molecule type" value="Genomic_DNA"/>
</dbReference>
<feature type="domain" description="Major facilitator superfamily (MFS) profile" evidence="9">
    <location>
        <begin position="1"/>
        <end position="365"/>
    </location>
</feature>
<evidence type="ECO:0000256" key="1">
    <source>
        <dbReference type="ARBA" id="ARBA00004429"/>
    </source>
</evidence>
<dbReference type="PANTHER" id="PTHR23522">
    <property type="entry name" value="BLL5896 PROTEIN"/>
    <property type="match status" value="1"/>
</dbReference>
<feature type="transmembrane region" description="Helical" evidence="8">
    <location>
        <begin position="159"/>
        <end position="181"/>
    </location>
</feature>
<evidence type="ECO:0000259" key="9">
    <source>
        <dbReference type="PROSITE" id="PS50850"/>
    </source>
</evidence>
<dbReference type="KEGG" id="pyr:P186_0496"/>
<dbReference type="InterPro" id="IPR011701">
    <property type="entry name" value="MFS"/>
</dbReference>
<keyword evidence="7 8" id="KW-0472">Membrane</keyword>
<dbReference type="STRING" id="1104324.P186_0496"/>
<evidence type="ECO:0000256" key="6">
    <source>
        <dbReference type="ARBA" id="ARBA00022989"/>
    </source>
</evidence>
<sequence length="365" mass="38127">MDTSTLKADLRAYSLLSTPYSLVVFLLPFYILELGGGELEIGLAFSTYALAVVAIRPVAGASADLLGRRLTNMVGAAVLVAAMALLGCSSQILHIYMALFLAGVASSLVNVATIAYISDIGGLENPNLYSKMRIAAAVGAVGGGAFIPITYLLDKLWGYAPAFKTSALALAIISATSLLLLPSETVHLAARHKEENIRVAGCIVAVAFLLGLATGLYGPQILPYLHGKFSLSPFSAILVYLPAVFSWLYGPRLARPDAPLLLAGGVLMAVALVGMATAQSPVVFSLWWVLESLGTAIASTSLDQSLSRYVAGAYWGRGYGIYQAVNNLGYAMGAAASGVLANPFFSAVAPLVVMMLLAAICSKLR</sequence>
<dbReference type="InterPro" id="IPR005829">
    <property type="entry name" value="Sugar_transporter_CS"/>
</dbReference>
<dbReference type="PROSITE" id="PS00216">
    <property type="entry name" value="SUGAR_TRANSPORT_1"/>
    <property type="match status" value="1"/>
</dbReference>
<evidence type="ECO:0000256" key="3">
    <source>
        <dbReference type="ARBA" id="ARBA00022475"/>
    </source>
</evidence>
<evidence type="ECO:0000313" key="11">
    <source>
        <dbReference type="Proteomes" id="UP000005867"/>
    </source>
</evidence>
<accession>G7VGW5</accession>
<dbReference type="eggNOG" id="arCOG00145">
    <property type="taxonomic scope" value="Archaea"/>
</dbReference>
<gene>
    <name evidence="10" type="ORF">P186_0496</name>
</gene>
<dbReference type="PROSITE" id="PS50850">
    <property type="entry name" value="MFS"/>
    <property type="match status" value="1"/>
</dbReference>
<dbReference type="GeneID" id="11594760"/>
<feature type="transmembrane region" description="Helical" evidence="8">
    <location>
        <begin position="340"/>
        <end position="361"/>
    </location>
</feature>
<dbReference type="PANTHER" id="PTHR23522:SF10">
    <property type="entry name" value="3-PHENYLPROPIONIC ACID TRANSPORTER-RELATED"/>
    <property type="match status" value="1"/>
</dbReference>
<keyword evidence="6 8" id="KW-1133">Transmembrane helix</keyword>
<comment type="subcellular location">
    <subcellularLocation>
        <location evidence="1">Cell inner membrane</location>
        <topology evidence="1">Multi-pass membrane protein</topology>
    </subcellularLocation>
</comment>
<feature type="transmembrane region" description="Helical" evidence="8">
    <location>
        <begin position="197"/>
        <end position="217"/>
    </location>
</feature>
<dbReference type="GO" id="GO:0022857">
    <property type="term" value="F:transmembrane transporter activity"/>
    <property type="evidence" value="ECO:0007669"/>
    <property type="project" value="InterPro"/>
</dbReference>
<dbReference type="Gene3D" id="1.20.1250.20">
    <property type="entry name" value="MFS general substrate transporter like domains"/>
    <property type="match status" value="1"/>
</dbReference>
<feature type="transmembrane region" description="Helical" evidence="8">
    <location>
        <begin position="73"/>
        <end position="93"/>
    </location>
</feature>
<keyword evidence="2" id="KW-0813">Transport</keyword>
<proteinExistence type="predicted"/>
<name>G7VGW5_9CREN</name>
<organism evidence="10 11">
    <name type="scientific">Pyrobaculum ferrireducens</name>
    <dbReference type="NCBI Taxonomy" id="1104324"/>
    <lineage>
        <taxon>Archaea</taxon>
        <taxon>Thermoproteota</taxon>
        <taxon>Thermoprotei</taxon>
        <taxon>Thermoproteales</taxon>
        <taxon>Thermoproteaceae</taxon>
        <taxon>Pyrobaculum</taxon>
    </lineage>
</organism>
<reference evidence="10 11" key="1">
    <citation type="journal article" date="2012" name="J. Bacteriol.">
        <title>Complete genome sequence of strain 1860, a crenarchaeon of the genus pyrobaculum able to grow with various electron acceptors.</title>
        <authorList>
            <person name="Mardanov A.V."/>
            <person name="Gumerov V.M."/>
            <person name="Slobodkina G.B."/>
            <person name="Beletsky A.V."/>
            <person name="Bonch-Osmolovskaya E.A."/>
            <person name="Ravin N.V."/>
            <person name="Skryabin K.G."/>
        </authorList>
    </citation>
    <scope>NUCLEOTIDE SEQUENCE [LARGE SCALE GENOMIC DNA]</scope>
    <source>
        <strain evidence="10 11">1860</strain>
    </source>
</reference>
<dbReference type="Proteomes" id="UP000005867">
    <property type="component" value="Chromosome"/>
</dbReference>
<feature type="transmembrane region" description="Helical" evidence="8">
    <location>
        <begin position="134"/>
        <end position="153"/>
    </location>
</feature>
<dbReference type="HOGENOM" id="CLU_817886_0_0_2"/>
<dbReference type="InterPro" id="IPR020846">
    <property type="entry name" value="MFS_dom"/>
</dbReference>
<dbReference type="GO" id="GO:0005886">
    <property type="term" value="C:plasma membrane"/>
    <property type="evidence" value="ECO:0007669"/>
    <property type="project" value="UniProtKB-SubCell"/>
</dbReference>
<feature type="transmembrane region" description="Helical" evidence="8">
    <location>
        <begin position="43"/>
        <end position="66"/>
    </location>
</feature>
<keyword evidence="5 8" id="KW-0812">Transmembrane</keyword>
<evidence type="ECO:0000256" key="7">
    <source>
        <dbReference type="ARBA" id="ARBA00023136"/>
    </source>
</evidence>
<dbReference type="SUPFAM" id="SSF103473">
    <property type="entry name" value="MFS general substrate transporter"/>
    <property type="match status" value="1"/>
</dbReference>
<feature type="transmembrane region" description="Helical" evidence="8">
    <location>
        <begin position="261"/>
        <end position="290"/>
    </location>
</feature>
<protein>
    <submittedName>
        <fullName evidence="10">Drug resistance protein, conjectural</fullName>
    </submittedName>
</protein>
<dbReference type="InterPro" id="IPR036259">
    <property type="entry name" value="MFS_trans_sf"/>
</dbReference>
<dbReference type="RefSeq" id="WP_014287776.1">
    <property type="nucleotide sequence ID" value="NC_016645.1"/>
</dbReference>
<evidence type="ECO:0000256" key="4">
    <source>
        <dbReference type="ARBA" id="ARBA00022519"/>
    </source>
</evidence>
<evidence type="ECO:0000256" key="2">
    <source>
        <dbReference type="ARBA" id="ARBA00022448"/>
    </source>
</evidence>
<feature type="transmembrane region" description="Helical" evidence="8">
    <location>
        <begin position="229"/>
        <end position="249"/>
    </location>
</feature>
<feature type="transmembrane region" description="Helical" evidence="8">
    <location>
        <begin position="12"/>
        <end position="31"/>
    </location>
</feature>
<dbReference type="BioCyc" id="PSP1104324:GJSN-484-MONOMER"/>
<keyword evidence="4" id="KW-0997">Cell inner membrane</keyword>
<evidence type="ECO:0000256" key="5">
    <source>
        <dbReference type="ARBA" id="ARBA00022692"/>
    </source>
</evidence>
<keyword evidence="11" id="KW-1185">Reference proteome</keyword>
<keyword evidence="3" id="KW-1003">Cell membrane</keyword>
<evidence type="ECO:0000313" key="10">
    <source>
        <dbReference type="EMBL" id="AET31948.1"/>
    </source>
</evidence>
<dbReference type="AlphaFoldDB" id="G7VGW5"/>
<feature type="transmembrane region" description="Helical" evidence="8">
    <location>
        <begin position="99"/>
        <end position="122"/>
    </location>
</feature>
<dbReference type="Pfam" id="PF07690">
    <property type="entry name" value="MFS_1"/>
    <property type="match status" value="1"/>
</dbReference>
<evidence type="ECO:0000256" key="8">
    <source>
        <dbReference type="SAM" id="Phobius"/>
    </source>
</evidence>